<dbReference type="Pfam" id="PF02683">
    <property type="entry name" value="DsbD_TM"/>
    <property type="match status" value="1"/>
</dbReference>
<evidence type="ECO:0000256" key="4">
    <source>
        <dbReference type="ARBA" id="ARBA00022989"/>
    </source>
</evidence>
<dbReference type="HOGENOM" id="CLU_053225_2_1_11"/>
<dbReference type="OrthoDB" id="9803065at2"/>
<evidence type="ECO:0000313" key="9">
    <source>
        <dbReference type="Proteomes" id="UP000027986"/>
    </source>
</evidence>
<evidence type="ECO:0000256" key="3">
    <source>
        <dbReference type="ARBA" id="ARBA00022692"/>
    </source>
</evidence>
<evidence type="ECO:0000256" key="1">
    <source>
        <dbReference type="ARBA" id="ARBA00004141"/>
    </source>
</evidence>
<dbReference type="KEGG" id="dni:HX89_00220"/>
<feature type="transmembrane region" description="Helical" evidence="6">
    <location>
        <begin position="216"/>
        <end position="236"/>
    </location>
</feature>
<feature type="transmembrane region" description="Helical" evidence="6">
    <location>
        <begin position="20"/>
        <end position="43"/>
    </location>
</feature>
<feature type="transmembrane region" description="Helical" evidence="6">
    <location>
        <begin position="100"/>
        <end position="119"/>
    </location>
</feature>
<evidence type="ECO:0000256" key="6">
    <source>
        <dbReference type="SAM" id="Phobius"/>
    </source>
</evidence>
<feature type="transmembrane region" description="Helical" evidence="6">
    <location>
        <begin position="174"/>
        <end position="196"/>
    </location>
</feature>
<dbReference type="GO" id="GO:0016020">
    <property type="term" value="C:membrane"/>
    <property type="evidence" value="ECO:0007669"/>
    <property type="project" value="UniProtKB-SubCell"/>
</dbReference>
<keyword evidence="9" id="KW-1185">Reference proteome</keyword>
<keyword evidence="3 6" id="KW-0812">Transmembrane</keyword>
<evidence type="ECO:0000256" key="5">
    <source>
        <dbReference type="ARBA" id="ARBA00023136"/>
    </source>
</evidence>
<dbReference type="EMBL" id="CP008889">
    <property type="protein sequence ID" value="AIF39687.1"/>
    <property type="molecule type" value="Genomic_DNA"/>
</dbReference>
<accession>A0A075JEQ3</accession>
<gene>
    <name evidence="8" type="ORF">HX89_00220</name>
</gene>
<dbReference type="InterPro" id="IPR003834">
    <property type="entry name" value="Cyt_c_assmbl_TM_dom"/>
</dbReference>
<protein>
    <recommendedName>
        <fullName evidence="7">Cytochrome C biogenesis protein transmembrane domain-containing protein</fullName>
    </recommendedName>
</protein>
<name>A0A075JEQ3_9MICO</name>
<evidence type="ECO:0000256" key="2">
    <source>
        <dbReference type="ARBA" id="ARBA00006143"/>
    </source>
</evidence>
<dbReference type="Proteomes" id="UP000027986">
    <property type="component" value="Chromosome"/>
</dbReference>
<keyword evidence="4 6" id="KW-1133">Transmembrane helix</keyword>
<reference evidence="8 9" key="1">
    <citation type="submission" date="2014-07" db="EMBL/GenBank/DDBJ databases">
        <title>Genome Sequencing of Dermacoccus nishinomiyaensis.</title>
        <authorList>
            <person name="Hong K.W."/>
            <person name="Chan K.G."/>
        </authorList>
    </citation>
    <scope>NUCLEOTIDE SEQUENCE [LARGE SCALE GENOMIC DNA]</scope>
    <source>
        <strain evidence="8 9">M25</strain>
    </source>
</reference>
<organism evidence="8 9">
    <name type="scientific">Dermacoccus nishinomiyaensis</name>
    <dbReference type="NCBI Taxonomy" id="1274"/>
    <lineage>
        <taxon>Bacteria</taxon>
        <taxon>Bacillati</taxon>
        <taxon>Actinomycetota</taxon>
        <taxon>Actinomycetes</taxon>
        <taxon>Micrococcales</taxon>
        <taxon>Dermacoccaceae</taxon>
        <taxon>Dermacoccus</taxon>
    </lineage>
</organism>
<dbReference type="PANTHER" id="PTHR31272:SF4">
    <property type="entry name" value="CYTOCHROME C-TYPE BIOGENESIS PROTEIN HI_1454-RELATED"/>
    <property type="match status" value="1"/>
</dbReference>
<dbReference type="eggNOG" id="COG0785">
    <property type="taxonomic scope" value="Bacteria"/>
</dbReference>
<evidence type="ECO:0000259" key="7">
    <source>
        <dbReference type="Pfam" id="PF02683"/>
    </source>
</evidence>
<keyword evidence="5 6" id="KW-0472">Membrane</keyword>
<dbReference type="AlphaFoldDB" id="A0A075JEQ3"/>
<feature type="transmembrane region" description="Helical" evidence="6">
    <location>
        <begin position="64"/>
        <end position="94"/>
    </location>
</feature>
<dbReference type="InterPro" id="IPR051790">
    <property type="entry name" value="Cytochrome_c-biogenesis_DsbD"/>
</dbReference>
<dbReference type="PANTHER" id="PTHR31272">
    <property type="entry name" value="CYTOCHROME C-TYPE BIOGENESIS PROTEIN HI_1454-RELATED"/>
    <property type="match status" value="1"/>
</dbReference>
<comment type="subcellular location">
    <subcellularLocation>
        <location evidence="1">Membrane</location>
        <topology evidence="1">Multi-pass membrane protein</topology>
    </subcellularLocation>
</comment>
<dbReference type="GO" id="GO:0017004">
    <property type="term" value="P:cytochrome complex assembly"/>
    <property type="evidence" value="ECO:0007669"/>
    <property type="project" value="InterPro"/>
</dbReference>
<feature type="domain" description="Cytochrome C biogenesis protein transmembrane" evidence="7">
    <location>
        <begin position="15"/>
        <end position="230"/>
    </location>
</feature>
<sequence>MGSWAAQTVSGAMPLALPVAFLAGLVSFFSPCVVPLLPGYISYATGLSAAEIVAARPRTRMWRALAGTVLFVAGFGVVFVGSATLAGALGGIVLRWQGPLTRAMGAIMIVLGLIFAGLVRFGQRDLRPTRLPRVGLAAAPLVGLVFGLGWTPCTGPTLGAVLTMALNAGSAAKGAWLAVAYTLGLGVPFIVAAVAFQRISRAVAFLRARQELIMRIGGLLMIATGALMITGVWGWLMGVIRQVVSGFVTVI</sequence>
<comment type="similarity">
    <text evidence="2">Belongs to the DsbD family.</text>
</comment>
<proteinExistence type="inferred from homology"/>
<evidence type="ECO:0000313" key="8">
    <source>
        <dbReference type="EMBL" id="AIF39687.1"/>
    </source>
</evidence>